<evidence type="ECO:0000256" key="1">
    <source>
        <dbReference type="ARBA" id="ARBA00006583"/>
    </source>
</evidence>
<dbReference type="EMBL" id="JBGMEI010000009">
    <property type="protein sequence ID" value="MFO3665946.1"/>
    <property type="molecule type" value="Genomic_DNA"/>
</dbReference>
<comment type="domain">
    <text evidence="8">Domain I is involved in oligomerization and binding regulators, domain II is flexibile and of varying length in different bacteria, domain III forms the AAA+ region, while domain IV binds dsDNA.</text>
</comment>
<dbReference type="InterPro" id="IPR020591">
    <property type="entry name" value="Chromosome_initiator_DnaA-like"/>
</dbReference>
<evidence type="ECO:0000256" key="4">
    <source>
        <dbReference type="ARBA" id="ARBA00022741"/>
    </source>
</evidence>
<feature type="domain" description="AAA+ ATPase" evidence="12">
    <location>
        <begin position="167"/>
        <end position="305"/>
    </location>
</feature>
<dbReference type="Pfam" id="PF08299">
    <property type="entry name" value="Bac_DnaA_C"/>
    <property type="match status" value="1"/>
</dbReference>
<dbReference type="Pfam" id="PF00308">
    <property type="entry name" value="Bac_DnaA"/>
    <property type="match status" value="1"/>
</dbReference>
<dbReference type="Gene3D" id="1.10.1750.10">
    <property type="match status" value="1"/>
</dbReference>
<gene>
    <name evidence="8 14" type="primary">dnaA</name>
    <name evidence="14" type="ORF">ACCQ41_06775</name>
</gene>
<dbReference type="SMART" id="SM00382">
    <property type="entry name" value="AAA"/>
    <property type="match status" value="1"/>
</dbReference>
<name>A0ABW9MBH3_9FIRM</name>
<evidence type="ECO:0000259" key="13">
    <source>
        <dbReference type="SMART" id="SM00760"/>
    </source>
</evidence>
<dbReference type="InterPro" id="IPR003593">
    <property type="entry name" value="AAA+_ATPase"/>
</dbReference>
<dbReference type="Gene3D" id="3.40.50.300">
    <property type="entry name" value="P-loop containing nucleotide triphosphate hydrolases"/>
    <property type="match status" value="1"/>
</dbReference>
<accession>A0ABW9MBH3</accession>
<evidence type="ECO:0000256" key="11">
    <source>
        <dbReference type="RuleBase" id="RU004227"/>
    </source>
</evidence>
<dbReference type="HAMAP" id="MF_00377">
    <property type="entry name" value="DnaA_bact"/>
    <property type="match status" value="1"/>
</dbReference>
<feature type="binding site" evidence="8">
    <location>
        <position position="181"/>
    </location>
    <ligand>
        <name>ATP</name>
        <dbReference type="ChEBI" id="CHEBI:30616"/>
    </ligand>
</feature>
<dbReference type="SMART" id="SM00760">
    <property type="entry name" value="Bac_DnaA_C"/>
    <property type="match status" value="1"/>
</dbReference>
<protein>
    <recommendedName>
        <fullName evidence="8 9">Chromosomal replication initiator protein DnaA</fullName>
    </recommendedName>
</protein>
<feature type="binding site" evidence="8">
    <location>
        <position position="178"/>
    </location>
    <ligand>
        <name>ATP</name>
        <dbReference type="ChEBI" id="CHEBI:30616"/>
    </ligand>
</feature>
<dbReference type="InterPro" id="IPR027417">
    <property type="entry name" value="P-loop_NTPase"/>
</dbReference>
<keyword evidence="7 8" id="KW-0238">DNA-binding</keyword>
<dbReference type="InterPro" id="IPR001957">
    <property type="entry name" value="Chromosome_initiator_DnaA"/>
</dbReference>
<evidence type="ECO:0000256" key="2">
    <source>
        <dbReference type="ARBA" id="ARBA00022490"/>
    </source>
</evidence>
<dbReference type="PANTHER" id="PTHR30050">
    <property type="entry name" value="CHROMOSOMAL REPLICATION INITIATOR PROTEIN DNAA"/>
    <property type="match status" value="1"/>
</dbReference>
<proteinExistence type="inferred from homology"/>
<keyword evidence="4 8" id="KW-0547">Nucleotide-binding</keyword>
<evidence type="ECO:0000256" key="5">
    <source>
        <dbReference type="ARBA" id="ARBA00022840"/>
    </source>
</evidence>
<dbReference type="CDD" id="cd00009">
    <property type="entry name" value="AAA"/>
    <property type="match status" value="1"/>
</dbReference>
<dbReference type="SUPFAM" id="SSF48295">
    <property type="entry name" value="TrpR-like"/>
    <property type="match status" value="1"/>
</dbReference>
<evidence type="ECO:0000313" key="14">
    <source>
        <dbReference type="EMBL" id="MFO3665946.1"/>
    </source>
</evidence>
<dbReference type="InterPro" id="IPR038454">
    <property type="entry name" value="DnaA_N_sf"/>
</dbReference>
<comment type="caution">
    <text evidence="14">The sequence shown here is derived from an EMBL/GenBank/DDBJ whole genome shotgun (WGS) entry which is preliminary data.</text>
</comment>
<feature type="region of interest" description="Domain I, interacts with DnaA modulators" evidence="8">
    <location>
        <begin position="1"/>
        <end position="113"/>
    </location>
</feature>
<dbReference type="NCBIfam" id="TIGR00362">
    <property type="entry name" value="DnaA"/>
    <property type="match status" value="1"/>
</dbReference>
<dbReference type="RefSeq" id="WP_410031612.1">
    <property type="nucleotide sequence ID" value="NZ_JBGMEI010000009.1"/>
</dbReference>
<dbReference type="Gene3D" id="3.30.300.180">
    <property type="match status" value="1"/>
</dbReference>
<organism evidence="14 15">
    <name type="scientific">Anaerococcus martiniensis</name>
    <dbReference type="NCBI Taxonomy" id="3115615"/>
    <lineage>
        <taxon>Bacteria</taxon>
        <taxon>Bacillati</taxon>
        <taxon>Bacillota</taxon>
        <taxon>Tissierellia</taxon>
        <taxon>Tissierellales</taxon>
        <taxon>Peptoniphilaceae</taxon>
        <taxon>Anaerococcus</taxon>
    </lineage>
</organism>
<keyword evidence="15" id="KW-1185">Reference proteome</keyword>
<comment type="subunit">
    <text evidence="8">Oligomerizes as a right-handed, spiral filament on DNA at oriC.</text>
</comment>
<feature type="binding site" evidence="8">
    <location>
        <position position="182"/>
    </location>
    <ligand>
        <name>ATP</name>
        <dbReference type="ChEBI" id="CHEBI:30616"/>
    </ligand>
</feature>
<dbReference type="Gene3D" id="1.10.8.60">
    <property type="match status" value="1"/>
</dbReference>
<dbReference type="InterPro" id="IPR013317">
    <property type="entry name" value="DnaA_dom"/>
</dbReference>
<evidence type="ECO:0000256" key="9">
    <source>
        <dbReference type="NCBIfam" id="TIGR00362"/>
    </source>
</evidence>
<reference evidence="14 15" key="1">
    <citation type="journal article" date="2025" name="Anaerobe">
        <title>Description of Anaerococcus kampingiae sp. nov., Anaerococcus groningensis sp. nov., Anaerococcus martiniensis sp. nov., and Anaerococcus cruorum sp. nov., isolated from human clinical specimens.</title>
        <authorList>
            <person name="Boiten K.E."/>
            <person name="Meijer J."/>
            <person name="van Wezel E.M."/>
            <person name="Veloo A.C.M."/>
        </authorList>
    </citation>
    <scope>NUCLEOTIDE SEQUENCE [LARGE SCALE GENOMIC DNA]</scope>
    <source>
        <strain evidence="14 15">ENR0831</strain>
    </source>
</reference>
<dbReference type="InterPro" id="IPR010921">
    <property type="entry name" value="Trp_repressor/repl_initiator"/>
</dbReference>
<dbReference type="Proteomes" id="UP001637996">
    <property type="component" value="Unassembled WGS sequence"/>
</dbReference>
<dbReference type="SUPFAM" id="SSF52540">
    <property type="entry name" value="P-loop containing nucleoside triphosphate hydrolases"/>
    <property type="match status" value="1"/>
</dbReference>
<keyword evidence="5 8" id="KW-0067">ATP-binding</keyword>
<comment type="similarity">
    <text evidence="1 8 11">Belongs to the DnaA family.</text>
</comment>
<sequence>MWIDFLMKGMVMISLEYITDELKNEMKMNIADQSQYDTWIDILKPLNLYENTLYLEIPKSEMMFVYEKIWTPALQEALDKINKENDFDLRVVVIAKDSDSYNRVMEMGKNYEANGQMRLKEVNKFPKPILDRNYTFENFVQGKSNQYAHAIASAVTQNIINDNPTKIYNPLFIYGESGLGKTHLMQAIAHKILEERDDLYVMYISSERFTNELIASIQPSSKNKNQNLNQEFRDKYRSADILLIDDIQFLSNKEGTQTELFHTFNDLYYADKQIVLSSDRPPLEIKDLEDRLLSRFSWGITVDIGKPDFETRVAILQRKSDELGAYIDNEILTYIAENIDTNIRDLEGALSTAIAYAKGDNRNIINMDDAKKGVNTRSLNKKKHVSIEDIQRFVGEKYNVKVTDIKGKSRKKDLVRPRHISMYLARDILDDSLVTISNAFERDHTTVMHGIDKVKDEMALDPDFKDEIESLKKAITE</sequence>
<comment type="subcellular location">
    <subcellularLocation>
        <location evidence="8">Cytoplasm</location>
    </subcellularLocation>
</comment>
<feature type="domain" description="Chromosomal replication initiator DnaA C-terminal" evidence="13">
    <location>
        <begin position="386"/>
        <end position="454"/>
    </location>
</feature>
<evidence type="ECO:0000259" key="12">
    <source>
        <dbReference type="SMART" id="SM00382"/>
    </source>
</evidence>
<evidence type="ECO:0000313" key="15">
    <source>
        <dbReference type="Proteomes" id="UP001637996"/>
    </source>
</evidence>
<keyword evidence="2 8" id="KW-0963">Cytoplasm</keyword>
<comment type="function">
    <text evidence="8 10">Plays an essential role in the initiation and regulation of chromosomal replication. ATP-DnaA binds to the origin of replication (oriC) to initiate formation of the DNA replication initiation complex once per cell cycle. Binds the DnaA box (a 9 base pair repeat at the origin) and separates the double-stranded (ds)DNA. Forms a right-handed helical filament on oriC DNA; dsDNA binds to the exterior of the filament while single-stranded (ss)DNA is stabiized in the filament's interior. The ATP-DnaA-oriC complex binds and stabilizes one strand of the AT-rich DNA unwinding element (DUE), permitting loading of DNA polymerase. After initiation quickly degrades to an ADP-DnaA complex that is not apt for DNA replication. Binds acidic phospholipids.</text>
</comment>
<evidence type="ECO:0000256" key="10">
    <source>
        <dbReference type="RuleBase" id="RU000577"/>
    </source>
</evidence>
<dbReference type="PRINTS" id="PR00051">
    <property type="entry name" value="DNAA"/>
</dbReference>
<evidence type="ECO:0000256" key="7">
    <source>
        <dbReference type="ARBA" id="ARBA00023125"/>
    </source>
</evidence>
<evidence type="ECO:0000256" key="6">
    <source>
        <dbReference type="ARBA" id="ARBA00023121"/>
    </source>
</evidence>
<keyword evidence="3 8" id="KW-0235">DNA replication</keyword>
<dbReference type="PANTHER" id="PTHR30050:SF2">
    <property type="entry name" value="CHROMOSOMAL REPLICATION INITIATOR PROTEIN DNAA"/>
    <property type="match status" value="1"/>
</dbReference>
<evidence type="ECO:0000256" key="3">
    <source>
        <dbReference type="ARBA" id="ARBA00022705"/>
    </source>
</evidence>
<comment type="caution">
    <text evidence="8">Lacks conserved residue(s) required for the propagation of feature annotation.</text>
</comment>
<evidence type="ECO:0000256" key="8">
    <source>
        <dbReference type="HAMAP-Rule" id="MF_00377"/>
    </source>
</evidence>
<dbReference type="CDD" id="cd06571">
    <property type="entry name" value="Bac_DnaA_C"/>
    <property type="match status" value="1"/>
</dbReference>
<feature type="binding site" evidence="8">
    <location>
        <position position="180"/>
    </location>
    <ligand>
        <name>ATP</name>
        <dbReference type="ChEBI" id="CHEBI:30616"/>
    </ligand>
</feature>
<keyword evidence="6 8" id="KW-0446">Lipid-binding</keyword>
<dbReference type="InterPro" id="IPR013159">
    <property type="entry name" value="DnaA_C"/>
</dbReference>
<feature type="region of interest" description="Domain IV, binds dsDNA" evidence="8">
    <location>
        <begin position="358"/>
        <end position="477"/>
    </location>
</feature>